<dbReference type="EMBL" id="VXBA01004717">
    <property type="protein sequence ID" value="NXM75799.1"/>
    <property type="molecule type" value="Genomic_DNA"/>
</dbReference>
<evidence type="ECO:0000313" key="3">
    <source>
        <dbReference type="Proteomes" id="UP000553648"/>
    </source>
</evidence>
<dbReference type="PANTHER" id="PTHR18853:SF9">
    <property type="entry name" value="COILED-COIL DOMAIN-CONTAINING PROTEIN 27"/>
    <property type="match status" value="1"/>
</dbReference>
<organism evidence="2 3">
    <name type="scientific">Serilophus lunatus</name>
    <name type="common">silver-breasted broadbill</name>
    <dbReference type="NCBI Taxonomy" id="239386"/>
    <lineage>
        <taxon>Eukaryota</taxon>
        <taxon>Metazoa</taxon>
        <taxon>Chordata</taxon>
        <taxon>Craniata</taxon>
        <taxon>Vertebrata</taxon>
        <taxon>Euteleostomi</taxon>
        <taxon>Archelosauria</taxon>
        <taxon>Archosauria</taxon>
        <taxon>Dinosauria</taxon>
        <taxon>Saurischia</taxon>
        <taxon>Theropoda</taxon>
        <taxon>Coelurosauria</taxon>
        <taxon>Aves</taxon>
        <taxon>Neognathae</taxon>
        <taxon>Neoaves</taxon>
        <taxon>Telluraves</taxon>
        <taxon>Australaves</taxon>
        <taxon>Passeriformes</taxon>
        <taxon>Eurylaimidae</taxon>
        <taxon>Serilophus</taxon>
    </lineage>
</organism>
<proteinExistence type="predicted"/>
<accession>A0A7L1DFE8</accession>
<dbReference type="AlphaFoldDB" id="A0A7L1DFE8"/>
<dbReference type="PANTHER" id="PTHR18853">
    <property type="entry name" value="FORKHEAD-ASSOCIATED DOMAIN-CONTAINING PROTEIN 1-RELATED"/>
    <property type="match status" value="1"/>
</dbReference>
<keyword evidence="1" id="KW-0175">Coiled coil</keyword>
<evidence type="ECO:0000313" key="2">
    <source>
        <dbReference type="EMBL" id="NXM75799.1"/>
    </source>
</evidence>
<dbReference type="InterPro" id="IPR052642">
    <property type="entry name" value="CC-FHA_domain"/>
</dbReference>
<protein>
    <submittedName>
        <fullName evidence="2">CCD27 protein</fullName>
    </submittedName>
</protein>
<gene>
    <name evidence="2" type="primary">Ccdc27</name>
    <name evidence="2" type="ORF">SERLUN_R03458</name>
</gene>
<dbReference type="OrthoDB" id="9949340at2759"/>
<evidence type="ECO:0000256" key="1">
    <source>
        <dbReference type="SAM" id="Coils"/>
    </source>
</evidence>
<feature type="coiled-coil region" evidence="1">
    <location>
        <begin position="18"/>
        <end position="131"/>
    </location>
</feature>
<feature type="non-terminal residue" evidence="2">
    <location>
        <position position="196"/>
    </location>
</feature>
<reference evidence="2 3" key="1">
    <citation type="submission" date="2019-09" db="EMBL/GenBank/DDBJ databases">
        <title>Bird 10,000 Genomes (B10K) Project - Family phase.</title>
        <authorList>
            <person name="Zhang G."/>
        </authorList>
    </citation>
    <scope>NUCLEOTIDE SEQUENCE [LARGE SCALE GENOMIC DNA]</scope>
    <source>
        <strain evidence="2">B10K-DU-002-03</strain>
        <tissue evidence="2">Muscle</tissue>
    </source>
</reference>
<sequence>TGAICSLQRQLEIQGSQLRRITSEKETLQRQLREREDQLQAMSDKFCSLTEEQRKEEMIAKMEEENHSLQQAVTEQESQLAEQNKLLSDLQETIFQLRVEVGSSRRHILEQEQAQKEMQSQAEALQHTELQTRVALECLSSKFERYRSRTIQAVFSGEGSQAPPAQLTDQELLEALQRIVNERNEFYRLLKQKGVK</sequence>
<name>A0A7L1DFE8_9PASS</name>
<keyword evidence="3" id="KW-1185">Reference proteome</keyword>
<feature type="non-terminal residue" evidence="2">
    <location>
        <position position="1"/>
    </location>
</feature>
<dbReference type="Proteomes" id="UP000553648">
    <property type="component" value="Unassembled WGS sequence"/>
</dbReference>
<comment type="caution">
    <text evidence="2">The sequence shown here is derived from an EMBL/GenBank/DDBJ whole genome shotgun (WGS) entry which is preliminary data.</text>
</comment>